<evidence type="ECO:0000256" key="2">
    <source>
        <dbReference type="ARBA" id="ARBA00012180"/>
    </source>
</evidence>
<comment type="similarity">
    <text evidence="1">Belongs to the beta type-B retroviral polymerase family. HERV class-II K(HML-2) pol subfamily.</text>
</comment>
<dbReference type="AlphaFoldDB" id="A0A1A8P0Y9"/>
<keyword evidence="5" id="KW-0548">Nucleotidyltransferase</keyword>
<accession>A0A1A8P0Y9</accession>
<dbReference type="Gene3D" id="1.10.340.70">
    <property type="match status" value="1"/>
</dbReference>
<dbReference type="InterPro" id="IPR043502">
    <property type="entry name" value="DNA/RNA_pol_sf"/>
</dbReference>
<dbReference type="FunFam" id="3.10.10.10:FF:000002">
    <property type="entry name" value="Retrovirus-related Pol polyprotein from transposon 17.6-like protein"/>
    <property type="match status" value="1"/>
</dbReference>
<dbReference type="GO" id="GO:0003964">
    <property type="term" value="F:RNA-directed DNA polymerase activity"/>
    <property type="evidence" value="ECO:0007669"/>
    <property type="project" value="UniProtKB-KW"/>
</dbReference>
<evidence type="ECO:0000256" key="9">
    <source>
        <dbReference type="ARBA" id="ARBA00022918"/>
    </source>
</evidence>
<dbReference type="GO" id="GO:0006508">
    <property type="term" value="P:proteolysis"/>
    <property type="evidence" value="ECO:0007669"/>
    <property type="project" value="UniProtKB-KW"/>
</dbReference>
<dbReference type="PANTHER" id="PTHR37984:SF5">
    <property type="entry name" value="PROTEIN NYNRIN-LIKE"/>
    <property type="match status" value="1"/>
</dbReference>
<dbReference type="GO" id="GO:0008233">
    <property type="term" value="F:peptidase activity"/>
    <property type="evidence" value="ECO:0007669"/>
    <property type="project" value="UniProtKB-KW"/>
</dbReference>
<feature type="non-terminal residue" evidence="14">
    <location>
        <position position="961"/>
    </location>
</feature>
<sequence>MSVKAFALRLRELYCRLQRRSPDHAPTEESLQEQMLLGLCEGPLSQTLRAYVRHHPEDDFATVHREALLLEEEQLGCQGLQTTCFTVGESIRNKPLCEPDWKEKFKKEILDDVKSQMREIVRDVFDEIKPRLPQQSQTSSVPNKPRFKPKRSGYTNSWTRDGEPICHHCSQVTLVQQQVMDTHFPEVNKTDTPLVFALKAANGLEIPYTGYAVMDFEVEGVKIPGKGIVIVKNDCSTHPVITFRAHRAWKDAFAICRETVATRTDGFLGYVWPASRRGVRVPPNCEVTVWGRACGGRGGAEHLVLVDPLPGDKPWGIARTLAVVKEGRLPIRLCNPHPHEVIIGHYQKLGQLYQVEDSDVQRDNDLSLTMGSDGVVEVGVVEAAGPEEPAIPDEEVSQLTNCMDLTPQQKAELRALLQRWRKVFAVDEEDYGKTDLVRHQIHTGDIPPIKQKYRPLPPLMYKEIKTLLTNMLDKGVIRESSSPWAAPIVLVRKKDGSWRFCVDYRKLNAVTHKDAFPLPRIEETLTCLTRAEWFSTLDLASRYWQVEMDPRNREKTAFTTPLGLFEFNRMPFGLCNAPATFQRLMQRCLNSHLSESVLVYLDDIIIYSPDFSTHLQQLESVLQKLWQHGLRLRLDKWRPCHKRSDTQIQWSAKCQEAFEILKAALVRPPILAYADFSKPFVLYTDASNQGLGAVLAQVRDGKEHVVAYASRSLHPTERNDANYSSFKLELLALKWAITEKFKDYLTGAKFPADCRAARTTTCNALLSEQQEPLPQMDDWKDAQEQDGELQILKQYVVQGTLPDAGVRRMLPKSVQKWLHQWRRLRLRGEVLCREVMDTNTNETLFQVLCPVGKREEVWRKYHEAAAHAGVEKTQSRIRRFFFWPGMENEADKGKKLQDAERRGEKDTNETRRQKDWTNISGRSTERVGSQEDRFIPDVQRQRVGATPLNDSRAEVGPLPAS</sequence>
<feature type="compositionally biased region" description="Polar residues" evidence="12">
    <location>
        <begin position="133"/>
        <end position="142"/>
    </location>
</feature>
<evidence type="ECO:0000313" key="14">
    <source>
        <dbReference type="EMBL" id="SBR74672.1"/>
    </source>
</evidence>
<dbReference type="EC" id="3.1.26.4" evidence="2"/>
<dbReference type="EMBL" id="HAEH01004731">
    <property type="protein sequence ID" value="SBR74672.1"/>
    <property type="molecule type" value="Transcribed_RNA"/>
</dbReference>
<feature type="compositionally biased region" description="Basic and acidic residues" evidence="12">
    <location>
        <begin position="891"/>
        <end position="915"/>
    </location>
</feature>
<dbReference type="PROSITE" id="PS50878">
    <property type="entry name" value="RT_POL"/>
    <property type="match status" value="1"/>
</dbReference>
<evidence type="ECO:0000256" key="10">
    <source>
        <dbReference type="ARBA" id="ARBA00023268"/>
    </source>
</evidence>
<evidence type="ECO:0000256" key="11">
    <source>
        <dbReference type="ARBA" id="ARBA00039658"/>
    </source>
</evidence>
<dbReference type="Pfam" id="PF17919">
    <property type="entry name" value="RT_RNaseH_2"/>
    <property type="match status" value="1"/>
</dbReference>
<dbReference type="InterPro" id="IPR050951">
    <property type="entry name" value="Retrovirus_Pol_polyprotein"/>
</dbReference>
<evidence type="ECO:0000256" key="5">
    <source>
        <dbReference type="ARBA" id="ARBA00022695"/>
    </source>
</evidence>
<organism evidence="14">
    <name type="scientific">Nothobranchius rachovii</name>
    <name type="common">bluefin notho</name>
    <dbReference type="NCBI Taxonomy" id="451742"/>
    <lineage>
        <taxon>Eukaryota</taxon>
        <taxon>Metazoa</taxon>
        <taxon>Chordata</taxon>
        <taxon>Craniata</taxon>
        <taxon>Vertebrata</taxon>
        <taxon>Euteleostomi</taxon>
        <taxon>Actinopterygii</taxon>
        <taxon>Neopterygii</taxon>
        <taxon>Teleostei</taxon>
        <taxon>Neoteleostei</taxon>
        <taxon>Acanthomorphata</taxon>
        <taxon>Ovalentaria</taxon>
        <taxon>Atherinomorphae</taxon>
        <taxon>Cyprinodontiformes</taxon>
        <taxon>Nothobranchiidae</taxon>
        <taxon>Nothobranchius</taxon>
    </lineage>
</organism>
<dbReference type="InterPro" id="IPR041588">
    <property type="entry name" value="Integrase_H2C2"/>
</dbReference>
<evidence type="ECO:0000256" key="4">
    <source>
        <dbReference type="ARBA" id="ARBA00022679"/>
    </source>
</evidence>
<dbReference type="Gene3D" id="3.30.70.270">
    <property type="match status" value="1"/>
</dbReference>
<dbReference type="InterPro" id="IPR043128">
    <property type="entry name" value="Rev_trsase/Diguanyl_cyclase"/>
</dbReference>
<reference evidence="14" key="2">
    <citation type="submission" date="2016-06" db="EMBL/GenBank/DDBJ databases">
        <title>The genome of a short-lived fish provides insights into sex chromosome evolution and the genetic control of aging.</title>
        <authorList>
            <person name="Reichwald K."/>
            <person name="Felder M."/>
            <person name="Petzold A."/>
            <person name="Koch P."/>
            <person name="Groth M."/>
            <person name="Platzer M."/>
        </authorList>
    </citation>
    <scope>NUCLEOTIDE SEQUENCE</scope>
    <source>
        <tissue evidence="14">Brain</tissue>
    </source>
</reference>
<feature type="region of interest" description="Disordered" evidence="12">
    <location>
        <begin position="131"/>
        <end position="154"/>
    </location>
</feature>
<dbReference type="CDD" id="cd01647">
    <property type="entry name" value="RT_LTR"/>
    <property type="match status" value="1"/>
</dbReference>
<dbReference type="FunFam" id="3.10.10.10:FF:000007">
    <property type="entry name" value="Retrovirus-related Pol polyprotein from transposon 17.6-like Protein"/>
    <property type="match status" value="1"/>
</dbReference>
<gene>
    <name evidence="14" type="primary">BRAFLDRAFT_63324</name>
</gene>
<keyword evidence="10" id="KW-0511">Multifunctional enzyme</keyword>
<evidence type="ECO:0000259" key="13">
    <source>
        <dbReference type="PROSITE" id="PS50878"/>
    </source>
</evidence>
<dbReference type="Gene3D" id="3.10.10.10">
    <property type="entry name" value="HIV Type 1 Reverse Transcriptase, subunit A, domain 1"/>
    <property type="match status" value="1"/>
</dbReference>
<keyword evidence="3" id="KW-0645">Protease</keyword>
<evidence type="ECO:0000256" key="12">
    <source>
        <dbReference type="SAM" id="MobiDB-lite"/>
    </source>
</evidence>
<evidence type="ECO:0000256" key="8">
    <source>
        <dbReference type="ARBA" id="ARBA00022801"/>
    </source>
</evidence>
<dbReference type="InterPro" id="IPR041577">
    <property type="entry name" value="RT_RNaseH_2"/>
</dbReference>
<dbReference type="SUPFAM" id="SSF56672">
    <property type="entry name" value="DNA/RNA polymerases"/>
    <property type="match status" value="1"/>
</dbReference>
<name>A0A1A8P0Y9_9TELE</name>
<dbReference type="Pfam" id="PF00078">
    <property type="entry name" value="RVT_1"/>
    <property type="match status" value="1"/>
</dbReference>
<dbReference type="Pfam" id="PF17921">
    <property type="entry name" value="Integrase_H2C2"/>
    <property type="match status" value="1"/>
</dbReference>
<dbReference type="FunFam" id="1.10.340.70:FF:000001">
    <property type="entry name" value="Retrovirus-related Pol polyprotein from transposon gypsy-like Protein"/>
    <property type="match status" value="1"/>
</dbReference>
<proteinExistence type="inferred from homology"/>
<evidence type="ECO:0000256" key="6">
    <source>
        <dbReference type="ARBA" id="ARBA00022722"/>
    </source>
</evidence>
<feature type="compositionally biased region" description="Basic and acidic residues" evidence="12">
    <location>
        <begin position="923"/>
        <end position="935"/>
    </location>
</feature>
<dbReference type="Gene3D" id="3.10.20.370">
    <property type="match status" value="1"/>
</dbReference>
<evidence type="ECO:0000256" key="7">
    <source>
        <dbReference type="ARBA" id="ARBA00022759"/>
    </source>
</evidence>
<keyword evidence="9" id="KW-0695">RNA-directed DNA polymerase</keyword>
<keyword evidence="8" id="KW-0378">Hydrolase</keyword>
<dbReference type="FunFam" id="3.10.20.370:FF:000001">
    <property type="entry name" value="Retrovirus-related Pol polyprotein from transposon 17.6-like protein"/>
    <property type="match status" value="1"/>
</dbReference>
<dbReference type="PANTHER" id="PTHR37984">
    <property type="entry name" value="PROTEIN CBG26694"/>
    <property type="match status" value="1"/>
</dbReference>
<feature type="region of interest" description="Disordered" evidence="12">
    <location>
        <begin position="891"/>
        <end position="961"/>
    </location>
</feature>
<keyword evidence="6" id="KW-0540">Nuclease</keyword>
<protein>
    <recommendedName>
        <fullName evidence="11">Gypsy retrotransposon integrase-like protein 1</fullName>
        <ecNumber evidence="2">3.1.26.4</ecNumber>
    </recommendedName>
</protein>
<feature type="domain" description="Reverse transcriptase" evidence="13">
    <location>
        <begin position="472"/>
        <end position="665"/>
    </location>
</feature>
<evidence type="ECO:0000256" key="3">
    <source>
        <dbReference type="ARBA" id="ARBA00022670"/>
    </source>
</evidence>
<reference evidence="14" key="1">
    <citation type="submission" date="2016-05" db="EMBL/GenBank/DDBJ databases">
        <authorList>
            <person name="Lavstsen T."/>
            <person name="Jespersen J.S."/>
        </authorList>
    </citation>
    <scope>NUCLEOTIDE SEQUENCE</scope>
    <source>
        <tissue evidence="14">Brain</tissue>
    </source>
</reference>
<keyword evidence="7" id="KW-0255">Endonuclease</keyword>
<dbReference type="GO" id="GO:0004523">
    <property type="term" value="F:RNA-DNA hybrid ribonuclease activity"/>
    <property type="evidence" value="ECO:0007669"/>
    <property type="project" value="UniProtKB-EC"/>
</dbReference>
<keyword evidence="4" id="KW-0808">Transferase</keyword>
<dbReference type="InterPro" id="IPR000477">
    <property type="entry name" value="RT_dom"/>
</dbReference>
<evidence type="ECO:0000256" key="1">
    <source>
        <dbReference type="ARBA" id="ARBA00010879"/>
    </source>
</evidence>